<evidence type="ECO:0000313" key="2">
    <source>
        <dbReference type="Proteomes" id="UP000182658"/>
    </source>
</evidence>
<gene>
    <name evidence="1" type="ORF">CONLIGDRAFT_378948</name>
</gene>
<dbReference type="EMBL" id="KV875098">
    <property type="protein sequence ID" value="OIW28493.1"/>
    <property type="molecule type" value="Genomic_DNA"/>
</dbReference>
<proteinExistence type="predicted"/>
<keyword evidence="2" id="KW-1185">Reference proteome</keyword>
<dbReference type="InParanoid" id="A0A1J7IM88"/>
<dbReference type="Proteomes" id="UP000182658">
    <property type="component" value="Unassembled WGS sequence"/>
</dbReference>
<protein>
    <submittedName>
        <fullName evidence="1">Uncharacterized protein</fullName>
    </submittedName>
</protein>
<evidence type="ECO:0000313" key="1">
    <source>
        <dbReference type="EMBL" id="OIW28493.1"/>
    </source>
</evidence>
<name>A0A1J7IM88_9PEZI</name>
<accession>A0A1J7IM88</accession>
<reference evidence="1 2" key="1">
    <citation type="submission" date="2016-10" db="EMBL/GenBank/DDBJ databases">
        <title>Draft genome sequence of Coniochaeta ligniaria NRRL30616, a lignocellulolytic fungus for bioabatement of inhibitors in plant biomass hydrolysates.</title>
        <authorList>
            <consortium name="DOE Joint Genome Institute"/>
            <person name="Jimenez D.J."/>
            <person name="Hector R.E."/>
            <person name="Riley R."/>
            <person name="Sun H."/>
            <person name="Grigoriev I.V."/>
            <person name="Van Elsas J.D."/>
            <person name="Nichols N.N."/>
        </authorList>
    </citation>
    <scope>NUCLEOTIDE SEQUENCE [LARGE SCALE GENOMIC DNA]</scope>
    <source>
        <strain evidence="1 2">NRRL 30616</strain>
    </source>
</reference>
<dbReference type="AlphaFoldDB" id="A0A1J7IM88"/>
<organism evidence="1 2">
    <name type="scientific">Coniochaeta ligniaria NRRL 30616</name>
    <dbReference type="NCBI Taxonomy" id="1408157"/>
    <lineage>
        <taxon>Eukaryota</taxon>
        <taxon>Fungi</taxon>
        <taxon>Dikarya</taxon>
        <taxon>Ascomycota</taxon>
        <taxon>Pezizomycotina</taxon>
        <taxon>Sordariomycetes</taxon>
        <taxon>Sordariomycetidae</taxon>
        <taxon>Coniochaetales</taxon>
        <taxon>Coniochaetaceae</taxon>
        <taxon>Coniochaeta</taxon>
    </lineage>
</organism>
<sequence length="186" mass="20393">MHVVSSAHGGLAEIVPTKNFCANLKEISNPYASSIKDPRVIMIAVHEKLPQLPTVPTYLIELKSVPRSLRTVSVQSDFRLLTVGPWEYVFYQSLLTGKVLTPRPIVMEGEVVEFTKEKSASPPINNVSTPCRLGQSCSKHLPIFSGGSRPYSDIIYSLYAVGPVERASCVHTCTPDPDPLASATRR</sequence>